<organism evidence="1 2">
    <name type="scientific">Helicobacter zhangjianzhongii</name>
    <dbReference type="NCBI Taxonomy" id="2974574"/>
    <lineage>
        <taxon>Bacteria</taxon>
        <taxon>Pseudomonadati</taxon>
        <taxon>Campylobacterota</taxon>
        <taxon>Epsilonproteobacteria</taxon>
        <taxon>Campylobacterales</taxon>
        <taxon>Helicobacteraceae</taxon>
        <taxon>Helicobacter</taxon>
    </lineage>
</organism>
<dbReference type="EMBL" id="JANURN010000004">
    <property type="protein sequence ID" value="MDL0081999.1"/>
    <property type="molecule type" value="Genomic_DNA"/>
</dbReference>
<proteinExistence type="predicted"/>
<name>A0ACC6FRV7_9HELI</name>
<gene>
    <name evidence="1" type="ORF">NYG90_04825</name>
</gene>
<accession>A0ACC6FRV7</accession>
<reference evidence="1 2" key="1">
    <citation type="journal article" date="2023" name="Microorganisms">
        <title>Isolation and Genomic Characteristics of Cat-Borne Campylobacter felis sp. nov. and Sheep-Borne Campylobacter ovis sp. nov.</title>
        <authorList>
            <person name="Wang H."/>
            <person name="Li Y."/>
            <person name="Gu Y."/>
            <person name="Zhou G."/>
            <person name="Chen X."/>
            <person name="Zhang X."/>
            <person name="Shao Z."/>
            <person name="Zhang J."/>
            <person name="Zhang M."/>
        </authorList>
    </citation>
    <scope>NUCLEOTIDE SEQUENCE [LARGE SCALE GENOMIC DNA]</scope>
    <source>
        <strain evidence="1 2">XJK30-2</strain>
    </source>
</reference>
<protein>
    <submittedName>
        <fullName evidence="1">Uncharacterized protein</fullName>
    </submittedName>
</protein>
<sequence>MAIHSTNLESTFSKVDSSIVSILNEPAKDSRIAKNFVCGLLKKLRLRLALPRHCWRSVSQVREKGRYFKSGF</sequence>
<dbReference type="Proteomes" id="UP001173802">
    <property type="component" value="Unassembled WGS sequence"/>
</dbReference>
<keyword evidence="2" id="KW-1185">Reference proteome</keyword>
<evidence type="ECO:0000313" key="2">
    <source>
        <dbReference type="Proteomes" id="UP001173802"/>
    </source>
</evidence>
<comment type="caution">
    <text evidence="1">The sequence shown here is derived from an EMBL/GenBank/DDBJ whole genome shotgun (WGS) entry which is preliminary data.</text>
</comment>
<evidence type="ECO:0000313" key="1">
    <source>
        <dbReference type="EMBL" id="MDL0081999.1"/>
    </source>
</evidence>